<evidence type="ECO:0000259" key="1">
    <source>
        <dbReference type="Pfam" id="PF14326"/>
    </source>
</evidence>
<dbReference type="AlphaFoldDB" id="A0A5D3KGK6"/>
<protein>
    <submittedName>
        <fullName evidence="2">DUF4384 domain-containing protein</fullName>
    </submittedName>
</protein>
<dbReference type="Pfam" id="PF14326">
    <property type="entry name" value="DUF4384"/>
    <property type="match status" value="1"/>
</dbReference>
<dbReference type="OrthoDB" id="9149554at2"/>
<evidence type="ECO:0000313" key="2">
    <source>
        <dbReference type="EMBL" id="TYL89860.1"/>
    </source>
</evidence>
<proteinExistence type="predicted"/>
<accession>A0A5D3KGK6</accession>
<dbReference type="Proteomes" id="UP000324758">
    <property type="component" value="Unassembled WGS sequence"/>
</dbReference>
<gene>
    <name evidence="2" type="ORF">FXB40_33480</name>
</gene>
<dbReference type="EMBL" id="VSSS01000057">
    <property type="protein sequence ID" value="TYL89860.1"/>
    <property type="molecule type" value="Genomic_DNA"/>
</dbReference>
<evidence type="ECO:0000313" key="3">
    <source>
        <dbReference type="Proteomes" id="UP000324758"/>
    </source>
</evidence>
<dbReference type="RefSeq" id="WP_148776555.1">
    <property type="nucleotide sequence ID" value="NZ_VSSS01000057.1"/>
</dbReference>
<sequence length="219" mass="23707">MSPSEPIRRERIYLALLLLLTGGPAHSAPLPPESSHASPAIASSLWRIQVTRGQTSAVQSNSANVSLEILPGPTVEVGGKVSFGVTSRKKGYLILVDVDAEGRMSQIFPTPELVEQSDERDINLVKPGVQFVVPTPAARQRGFEYVVAPPTGSAIMVAILSERRVQLLDLPDLPRKLQSQADALSYLAAWTSELRVPDSANGRLVSNNWSLDVKSYSIK</sequence>
<keyword evidence="3" id="KW-1185">Reference proteome</keyword>
<reference evidence="2 3" key="1">
    <citation type="submission" date="2019-08" db="EMBL/GenBank/DDBJ databases">
        <title>Bradyrhizobium hipponensis sp. nov., a rhizobium isolated from a Lupinus angustifolius root nodule in Tunisia.</title>
        <authorList>
            <person name="Off K."/>
            <person name="Rejili M."/>
            <person name="Mars M."/>
            <person name="Brachmann A."/>
            <person name="Marin M."/>
        </authorList>
    </citation>
    <scope>NUCLEOTIDE SEQUENCE [LARGE SCALE GENOMIC DNA]</scope>
    <source>
        <strain evidence="2 3">CTAW71</strain>
    </source>
</reference>
<name>A0A5D3KGK6_9BRAD</name>
<organism evidence="2 3">
    <name type="scientific">Bradyrhizobium rifense</name>
    <dbReference type="NCBI Taxonomy" id="515499"/>
    <lineage>
        <taxon>Bacteria</taxon>
        <taxon>Pseudomonadati</taxon>
        <taxon>Pseudomonadota</taxon>
        <taxon>Alphaproteobacteria</taxon>
        <taxon>Hyphomicrobiales</taxon>
        <taxon>Nitrobacteraceae</taxon>
        <taxon>Bradyrhizobium</taxon>
    </lineage>
</organism>
<feature type="domain" description="DUF4384" evidence="1">
    <location>
        <begin position="75"/>
        <end position="163"/>
    </location>
</feature>
<comment type="caution">
    <text evidence="2">The sequence shown here is derived from an EMBL/GenBank/DDBJ whole genome shotgun (WGS) entry which is preliminary data.</text>
</comment>
<dbReference type="InterPro" id="IPR025493">
    <property type="entry name" value="DUF4384"/>
</dbReference>